<dbReference type="EC" id="3.-.-.-" evidence="3"/>
<dbReference type="PANTHER" id="PTHR46825">
    <property type="entry name" value="D-ALANYL-D-ALANINE-CARBOXYPEPTIDASE/ENDOPEPTIDASE AMPH"/>
    <property type="match status" value="1"/>
</dbReference>
<dbReference type="GO" id="GO:0016787">
    <property type="term" value="F:hydrolase activity"/>
    <property type="evidence" value="ECO:0007669"/>
    <property type="project" value="UniProtKB-KW"/>
</dbReference>
<dbReference type="Gene3D" id="3.40.710.10">
    <property type="entry name" value="DD-peptidase/beta-lactamase superfamily"/>
    <property type="match status" value="1"/>
</dbReference>
<feature type="domain" description="Beta-lactamase-related" evidence="2">
    <location>
        <begin position="49"/>
        <end position="333"/>
    </location>
</feature>
<keyword evidence="1" id="KW-0732">Signal</keyword>
<evidence type="ECO:0000313" key="3">
    <source>
        <dbReference type="EMBL" id="MFD2598461.1"/>
    </source>
</evidence>
<evidence type="ECO:0000313" key="4">
    <source>
        <dbReference type="Proteomes" id="UP001597393"/>
    </source>
</evidence>
<keyword evidence="3" id="KW-0378">Hydrolase</keyword>
<keyword evidence="4" id="KW-1185">Reference proteome</keyword>
<dbReference type="Proteomes" id="UP001597393">
    <property type="component" value="Unassembled WGS sequence"/>
</dbReference>
<dbReference type="Pfam" id="PF00144">
    <property type="entry name" value="Beta-lactamase"/>
    <property type="match status" value="1"/>
</dbReference>
<dbReference type="InterPro" id="IPR001466">
    <property type="entry name" value="Beta-lactam-related"/>
</dbReference>
<reference evidence="4" key="1">
    <citation type="journal article" date="2019" name="Int. J. Syst. Evol. Microbiol.">
        <title>The Global Catalogue of Microorganisms (GCM) 10K type strain sequencing project: providing services to taxonomists for standard genome sequencing and annotation.</title>
        <authorList>
            <consortium name="The Broad Institute Genomics Platform"/>
            <consortium name="The Broad Institute Genome Sequencing Center for Infectious Disease"/>
            <person name="Wu L."/>
            <person name="Ma J."/>
        </authorList>
    </citation>
    <scope>NUCLEOTIDE SEQUENCE [LARGE SCALE GENOMIC DNA]</scope>
    <source>
        <strain evidence="4">KCTC 42248</strain>
    </source>
</reference>
<feature type="signal peptide" evidence="1">
    <location>
        <begin position="1"/>
        <end position="25"/>
    </location>
</feature>
<comment type="caution">
    <text evidence="3">The sequence shown here is derived from an EMBL/GenBank/DDBJ whole genome shotgun (WGS) entry which is preliminary data.</text>
</comment>
<sequence>MTFLKRTSLTSSVFAFFLCFNPLFSQQIDTSSLNTLFDSLEVHQKFMGNVAVSKNGQILYARSVGYADVESSLRGEELTKYRIGSISKTFTAVLIMKAVEQGKVELDQTISSFFPTITNADSITIRQLLSHRSGIHSFTDDPSYPSWLSKPKSESELIKIIEDGGSDFKPNSKFSYSNSNYVLLTFILQSVFKKPYGELVKEYITNPLDLNDTYLGGKINVANRESKSYRFANGWKQETETDMSIPLGAGAIVSTATDLTKFADALFAGELLSKESLTAMSEMVQSYGLGLIRLPYAGKVGLGHTGGIDGFSSLLVNFPDEKISYALVSNGDNFGNKLISEVVLSVVFGKNYDMPSFSNYVYDPADLDQYVGNYSSKDMPLKISITQKEGVLYAQATGQSAFPLDGKAKDEFKFDMAGIVLKFEPTDGAFVLVQNGRTYRFEKDN</sequence>
<gene>
    <name evidence="3" type="ORF">ACFSQ3_05800</name>
</gene>
<proteinExistence type="predicted"/>
<accession>A0ABW5NH38</accession>
<evidence type="ECO:0000259" key="2">
    <source>
        <dbReference type="Pfam" id="PF00144"/>
    </source>
</evidence>
<dbReference type="SUPFAM" id="SSF56601">
    <property type="entry name" value="beta-lactamase/transpeptidase-like"/>
    <property type="match status" value="1"/>
</dbReference>
<dbReference type="PANTHER" id="PTHR46825:SF9">
    <property type="entry name" value="BETA-LACTAMASE-RELATED DOMAIN-CONTAINING PROTEIN"/>
    <property type="match status" value="1"/>
</dbReference>
<organism evidence="3 4">
    <name type="scientific">Sphingobacterium corticis</name>
    <dbReference type="NCBI Taxonomy" id="1812823"/>
    <lineage>
        <taxon>Bacteria</taxon>
        <taxon>Pseudomonadati</taxon>
        <taxon>Bacteroidota</taxon>
        <taxon>Sphingobacteriia</taxon>
        <taxon>Sphingobacteriales</taxon>
        <taxon>Sphingobacteriaceae</taxon>
        <taxon>Sphingobacterium</taxon>
    </lineage>
</organism>
<protein>
    <submittedName>
        <fullName evidence="3">Serine hydrolase domain-containing protein</fullName>
        <ecNumber evidence="3">3.-.-.-</ecNumber>
    </submittedName>
</protein>
<dbReference type="EMBL" id="JBHUMA010000004">
    <property type="protein sequence ID" value="MFD2598461.1"/>
    <property type="molecule type" value="Genomic_DNA"/>
</dbReference>
<name>A0ABW5NH38_9SPHI</name>
<feature type="chain" id="PRO_5045065024" evidence="1">
    <location>
        <begin position="26"/>
        <end position="445"/>
    </location>
</feature>
<dbReference type="InterPro" id="IPR050491">
    <property type="entry name" value="AmpC-like"/>
</dbReference>
<dbReference type="RefSeq" id="WP_380868363.1">
    <property type="nucleotide sequence ID" value="NZ_JBHUMA010000004.1"/>
</dbReference>
<evidence type="ECO:0000256" key="1">
    <source>
        <dbReference type="SAM" id="SignalP"/>
    </source>
</evidence>
<dbReference type="InterPro" id="IPR012338">
    <property type="entry name" value="Beta-lactam/transpept-like"/>
</dbReference>